<proteinExistence type="predicted"/>
<feature type="domain" description="MAE-28990/MAE-18760-like HEPN" evidence="1">
    <location>
        <begin position="2"/>
        <end position="222"/>
    </location>
</feature>
<dbReference type="InterPro" id="IPR040788">
    <property type="entry name" value="HEPN_MAE_28990"/>
</dbReference>
<dbReference type="Pfam" id="PF18737">
    <property type="entry name" value="HEPN_MAE_28990"/>
    <property type="match status" value="1"/>
</dbReference>
<evidence type="ECO:0000313" key="2">
    <source>
        <dbReference type="EMBL" id="MDM8563835.1"/>
    </source>
</evidence>
<evidence type="ECO:0000313" key="3">
    <source>
        <dbReference type="Proteomes" id="UP001171945"/>
    </source>
</evidence>
<keyword evidence="3" id="KW-1185">Reference proteome</keyword>
<dbReference type="Proteomes" id="UP001171945">
    <property type="component" value="Unassembled WGS sequence"/>
</dbReference>
<comment type="caution">
    <text evidence="2">The sequence shown here is derived from an EMBL/GenBank/DDBJ whole genome shotgun (WGS) entry which is preliminary data.</text>
</comment>
<dbReference type="EMBL" id="JAUCGM010000906">
    <property type="protein sequence ID" value="MDM8563835.1"/>
    <property type="molecule type" value="Genomic_DNA"/>
</dbReference>
<evidence type="ECO:0000259" key="1">
    <source>
        <dbReference type="Pfam" id="PF18737"/>
    </source>
</evidence>
<organism evidence="2 3">
    <name type="scientific">Candidatus Marithioploca araucensis</name>
    <dbReference type="NCBI Taxonomy" id="70273"/>
    <lineage>
        <taxon>Bacteria</taxon>
        <taxon>Pseudomonadati</taxon>
        <taxon>Pseudomonadota</taxon>
        <taxon>Gammaproteobacteria</taxon>
        <taxon>Thiotrichales</taxon>
        <taxon>Thiotrichaceae</taxon>
        <taxon>Candidatus Marithioploca</taxon>
    </lineage>
</organism>
<reference evidence="2" key="1">
    <citation type="submission" date="2023-06" db="EMBL/GenBank/DDBJ databases">
        <title>Uncultivated large filamentous bacteria from sulfidic sediments reveal new species and different genomic features in energy metabolism and defense.</title>
        <authorList>
            <person name="Fonseca A."/>
        </authorList>
    </citation>
    <scope>NUCLEOTIDE SEQUENCE</scope>
    <source>
        <strain evidence="2">HSG4</strain>
    </source>
</reference>
<protein>
    <submittedName>
        <fullName evidence="2">MAE_28990/MAE_18760 family HEPN-like nuclease</fullName>
    </submittedName>
</protein>
<sequence length="228" mass="26635">MQEIIKEFEQRVKDVEQYLHFLKQVHKPQEECAYGEIDENLKRILRANAYIIIYNMVEYSIRYGILEIYQEMKLNKCTYSTIRQEIRDIWLNEHYRKIFKVSANWESARKTAAQLVEKAVNNVIISLDEEAIPISGNLDARQIRLICEAHGISYQTHPDAKGGVELLTVKKQRNSLAHGNISFSECGHKLGLEQLEKIKSEIVTFVRDILANIMDYIDKKKYERANVS</sequence>
<gene>
    <name evidence="2" type="ORF">QUF54_10825</name>
</gene>
<name>A0ABT7VW75_9GAMM</name>
<accession>A0ABT7VW75</accession>